<keyword evidence="3" id="KW-1185">Reference proteome</keyword>
<accession>A0ABQ7GRF5</accession>
<name>A0ABQ7GRF5_DUNSA</name>
<proteinExistence type="predicted"/>
<feature type="compositionally biased region" description="Polar residues" evidence="1">
    <location>
        <begin position="29"/>
        <end position="40"/>
    </location>
</feature>
<feature type="non-terminal residue" evidence="2">
    <location>
        <position position="1"/>
    </location>
</feature>
<feature type="compositionally biased region" description="Low complexity" evidence="1">
    <location>
        <begin position="43"/>
        <end position="67"/>
    </location>
</feature>
<dbReference type="EMBL" id="MU069625">
    <property type="protein sequence ID" value="KAF5837179.1"/>
    <property type="molecule type" value="Genomic_DNA"/>
</dbReference>
<feature type="compositionally biased region" description="Polar residues" evidence="1">
    <location>
        <begin position="1"/>
        <end position="12"/>
    </location>
</feature>
<feature type="region of interest" description="Disordered" evidence="1">
    <location>
        <begin position="1"/>
        <end position="118"/>
    </location>
</feature>
<evidence type="ECO:0000256" key="1">
    <source>
        <dbReference type="SAM" id="MobiDB-lite"/>
    </source>
</evidence>
<feature type="compositionally biased region" description="Pro residues" evidence="1">
    <location>
        <begin position="85"/>
        <end position="106"/>
    </location>
</feature>
<sequence length="118" mass="13239">LHCLASTFSDEITQPVYESRHPHLKPYRNASSKLYLQPHSTFPAEEQAEQAQQQPDSQQQPQQPQQQQDRHQQQELHGPSSTAPLAPPPPQQPRSNPVQPPRPPQYAGPGRPSAMEVS</sequence>
<dbReference type="Proteomes" id="UP000815325">
    <property type="component" value="Unassembled WGS sequence"/>
</dbReference>
<evidence type="ECO:0000313" key="3">
    <source>
        <dbReference type="Proteomes" id="UP000815325"/>
    </source>
</evidence>
<evidence type="ECO:0000313" key="2">
    <source>
        <dbReference type="EMBL" id="KAF5837179.1"/>
    </source>
</evidence>
<comment type="caution">
    <text evidence="2">The sequence shown here is derived from an EMBL/GenBank/DDBJ whole genome shotgun (WGS) entry which is preliminary data.</text>
</comment>
<reference evidence="2" key="1">
    <citation type="submission" date="2017-08" db="EMBL/GenBank/DDBJ databases">
        <authorList>
            <person name="Polle J.E."/>
            <person name="Barry K."/>
            <person name="Cushman J."/>
            <person name="Schmutz J."/>
            <person name="Tran D."/>
            <person name="Hathwaick L.T."/>
            <person name="Yim W.C."/>
            <person name="Jenkins J."/>
            <person name="Mckie-Krisberg Z.M."/>
            <person name="Prochnik S."/>
            <person name="Lindquist E."/>
            <person name="Dockter R.B."/>
            <person name="Adam C."/>
            <person name="Molina H."/>
            <person name="Bunkerborg J."/>
            <person name="Jin E."/>
            <person name="Buchheim M."/>
            <person name="Magnuson J."/>
        </authorList>
    </citation>
    <scope>NUCLEOTIDE SEQUENCE</scope>
    <source>
        <strain evidence="2">CCAP 19/18</strain>
    </source>
</reference>
<protein>
    <submittedName>
        <fullName evidence="2">Uncharacterized protein</fullName>
    </submittedName>
</protein>
<gene>
    <name evidence="2" type="ORF">DUNSADRAFT_4739</name>
</gene>
<organism evidence="2 3">
    <name type="scientific">Dunaliella salina</name>
    <name type="common">Green alga</name>
    <name type="synonym">Protococcus salinus</name>
    <dbReference type="NCBI Taxonomy" id="3046"/>
    <lineage>
        <taxon>Eukaryota</taxon>
        <taxon>Viridiplantae</taxon>
        <taxon>Chlorophyta</taxon>
        <taxon>core chlorophytes</taxon>
        <taxon>Chlorophyceae</taxon>
        <taxon>CS clade</taxon>
        <taxon>Chlamydomonadales</taxon>
        <taxon>Dunaliellaceae</taxon>
        <taxon>Dunaliella</taxon>
    </lineage>
</organism>